<dbReference type="InterPro" id="IPR018062">
    <property type="entry name" value="HTH_AraC-typ_CS"/>
</dbReference>
<evidence type="ECO:0000313" key="5">
    <source>
        <dbReference type="EMBL" id="AXY26199.1"/>
    </source>
</evidence>
<dbReference type="PRINTS" id="PR00032">
    <property type="entry name" value="HTHARAC"/>
</dbReference>
<dbReference type="AlphaFoldDB" id="A0A347WM92"/>
<name>A0A347WM92_9LACT</name>
<evidence type="ECO:0000259" key="4">
    <source>
        <dbReference type="PROSITE" id="PS01124"/>
    </source>
</evidence>
<organism evidence="5 6">
    <name type="scientific">Suicoccus acidiformans</name>
    <dbReference type="NCBI Taxonomy" id="2036206"/>
    <lineage>
        <taxon>Bacteria</taxon>
        <taxon>Bacillati</taxon>
        <taxon>Bacillota</taxon>
        <taxon>Bacilli</taxon>
        <taxon>Lactobacillales</taxon>
        <taxon>Aerococcaceae</taxon>
        <taxon>Suicoccus</taxon>
    </lineage>
</organism>
<dbReference type="PROSITE" id="PS01124">
    <property type="entry name" value="HTH_ARAC_FAMILY_2"/>
    <property type="match status" value="1"/>
</dbReference>
<dbReference type="EMBL" id="CP023434">
    <property type="protein sequence ID" value="AXY26199.1"/>
    <property type="molecule type" value="Genomic_DNA"/>
</dbReference>
<evidence type="ECO:0000256" key="1">
    <source>
        <dbReference type="ARBA" id="ARBA00023015"/>
    </source>
</evidence>
<sequence length="279" mass="32759">MHKKRTNIFNNISYIDLYPIQFGYETCSPSHAKPLAKQNNYLLHYIIDGSGEFRNIDTNERVYLTQGQGFLISPDQVTSYQADLYEPWTYYWVEFNGVKAWNYLRKMGFSRNKSTYQTQEGYALDNFINLFEQLLDTNREEETIGTLFLLMDRLIQGSSDFVPIQNDDLNHNQNFYIKESIKFITRNYQNNISIKDIADHCKLSRTYLTKLFKAELETTPSAYLSQYRMNKALELLKDPNQSIGSISDQIGYSNQFVFSNAFKKEFGMSPSQWRNLESH</sequence>
<dbReference type="GO" id="GO:0043565">
    <property type="term" value="F:sequence-specific DNA binding"/>
    <property type="evidence" value="ECO:0007669"/>
    <property type="project" value="InterPro"/>
</dbReference>
<keyword evidence="3" id="KW-0804">Transcription</keyword>
<dbReference type="Pfam" id="PF02311">
    <property type="entry name" value="AraC_binding"/>
    <property type="match status" value="1"/>
</dbReference>
<dbReference type="OrthoDB" id="9813413at2"/>
<evidence type="ECO:0000256" key="3">
    <source>
        <dbReference type="ARBA" id="ARBA00023163"/>
    </source>
</evidence>
<dbReference type="InterPro" id="IPR018060">
    <property type="entry name" value="HTH_AraC"/>
</dbReference>
<accession>A0A347WM92</accession>
<gene>
    <name evidence="5" type="ORF">CL176_09415</name>
</gene>
<dbReference type="RefSeq" id="WP_118991094.1">
    <property type="nucleotide sequence ID" value="NZ_CP023434.1"/>
</dbReference>
<dbReference type="Gene3D" id="2.60.120.280">
    <property type="entry name" value="Regulatory protein AraC"/>
    <property type="match status" value="1"/>
</dbReference>
<dbReference type="InterPro" id="IPR037923">
    <property type="entry name" value="HTH-like"/>
</dbReference>
<dbReference type="SUPFAM" id="SSF46689">
    <property type="entry name" value="Homeodomain-like"/>
    <property type="match status" value="2"/>
</dbReference>
<dbReference type="InterPro" id="IPR009057">
    <property type="entry name" value="Homeodomain-like_sf"/>
</dbReference>
<evidence type="ECO:0000313" key="6">
    <source>
        <dbReference type="Proteomes" id="UP000263232"/>
    </source>
</evidence>
<dbReference type="InterPro" id="IPR020449">
    <property type="entry name" value="Tscrpt_reg_AraC-type_HTH"/>
</dbReference>
<dbReference type="CDD" id="cd06986">
    <property type="entry name" value="cupin_MmsR-like_N"/>
    <property type="match status" value="1"/>
</dbReference>
<dbReference type="KEGG" id="abae:CL176_09415"/>
<dbReference type="Gene3D" id="1.10.10.60">
    <property type="entry name" value="Homeodomain-like"/>
    <property type="match status" value="2"/>
</dbReference>
<keyword evidence="2" id="KW-0238">DNA-binding</keyword>
<feature type="domain" description="HTH araC/xylS-type" evidence="4">
    <location>
        <begin position="178"/>
        <end position="276"/>
    </location>
</feature>
<dbReference type="PANTHER" id="PTHR43280:SF2">
    <property type="entry name" value="HTH-TYPE TRANSCRIPTIONAL REGULATOR EXSA"/>
    <property type="match status" value="1"/>
</dbReference>
<proteinExistence type="predicted"/>
<reference evidence="5 6" key="1">
    <citation type="submission" date="2017-09" db="EMBL/GenBank/DDBJ databases">
        <title>Complete genome sequence of Oxytococcus suis strain ZY16052.</title>
        <authorList>
            <person name="Li F."/>
        </authorList>
    </citation>
    <scope>NUCLEOTIDE SEQUENCE [LARGE SCALE GENOMIC DNA]</scope>
    <source>
        <strain evidence="5 6">ZY16052</strain>
    </source>
</reference>
<keyword evidence="6" id="KW-1185">Reference proteome</keyword>
<dbReference type="InterPro" id="IPR003313">
    <property type="entry name" value="AraC-bd"/>
</dbReference>
<dbReference type="SUPFAM" id="SSF51215">
    <property type="entry name" value="Regulatory protein AraC"/>
    <property type="match status" value="1"/>
</dbReference>
<dbReference type="Proteomes" id="UP000263232">
    <property type="component" value="Chromosome"/>
</dbReference>
<protein>
    <submittedName>
        <fullName evidence="5">AraC family transcriptional regulator</fullName>
    </submittedName>
</protein>
<dbReference type="SMART" id="SM00342">
    <property type="entry name" value="HTH_ARAC"/>
    <property type="match status" value="1"/>
</dbReference>
<dbReference type="PROSITE" id="PS00041">
    <property type="entry name" value="HTH_ARAC_FAMILY_1"/>
    <property type="match status" value="1"/>
</dbReference>
<dbReference type="PANTHER" id="PTHR43280">
    <property type="entry name" value="ARAC-FAMILY TRANSCRIPTIONAL REGULATOR"/>
    <property type="match status" value="1"/>
</dbReference>
<dbReference type="GO" id="GO:0003700">
    <property type="term" value="F:DNA-binding transcription factor activity"/>
    <property type="evidence" value="ECO:0007669"/>
    <property type="project" value="InterPro"/>
</dbReference>
<dbReference type="Pfam" id="PF12833">
    <property type="entry name" value="HTH_18"/>
    <property type="match status" value="1"/>
</dbReference>
<evidence type="ECO:0000256" key="2">
    <source>
        <dbReference type="ARBA" id="ARBA00023125"/>
    </source>
</evidence>
<keyword evidence="1" id="KW-0805">Transcription regulation</keyword>